<keyword evidence="3 5" id="KW-0547">Nucleotide-binding</keyword>
<evidence type="ECO:0000313" key="6">
    <source>
        <dbReference type="EMBL" id="WMV64384.1"/>
    </source>
</evidence>
<accession>A0AA51U952</accession>
<evidence type="ECO:0000256" key="4">
    <source>
        <dbReference type="ARBA" id="ARBA00048744"/>
    </source>
</evidence>
<evidence type="ECO:0000256" key="5">
    <source>
        <dbReference type="RuleBase" id="RU364050"/>
    </source>
</evidence>
<dbReference type="GO" id="GO:0003723">
    <property type="term" value="F:RNA binding"/>
    <property type="evidence" value="ECO:0007669"/>
    <property type="project" value="InterPro"/>
</dbReference>
<evidence type="ECO:0000256" key="1">
    <source>
        <dbReference type="ARBA" id="ARBA00022679"/>
    </source>
</evidence>
<dbReference type="EC" id="2.7.7.48" evidence="5"/>
<keyword evidence="2 5" id="KW-0548">Nucleotidyltransferase</keyword>
<dbReference type="SUPFAM" id="SSF56672">
    <property type="entry name" value="DNA/RNA polymerases"/>
    <property type="match status" value="1"/>
</dbReference>
<dbReference type="EMBL" id="OQ995227">
    <property type="protein sequence ID" value="WMV64384.1"/>
    <property type="molecule type" value="Genomic_RNA"/>
</dbReference>
<name>A0AA51U952_9VIRU</name>
<protein>
    <recommendedName>
        <fullName evidence="5">RNA-directed RNA polymerase</fullName>
        <ecNumber evidence="5">2.7.7.48</ecNumber>
    </recommendedName>
</protein>
<reference evidence="6" key="2">
    <citation type="submission" date="2023-05" db="EMBL/GenBank/DDBJ databases">
        <authorList>
            <person name="Seitz J."/>
            <person name="Voegele R.T."/>
            <person name="Link T.I."/>
        </authorList>
    </citation>
    <scope>NUCLEOTIDE SEQUENCE</scope>
    <source>
        <strain evidence="6">Ufvs_4</strain>
    </source>
</reference>
<reference evidence="6" key="1">
    <citation type="journal article" date="2023" name="Viruses">
        <title>Mycoviruses in the Rust Fungus Uromyces fabae.</title>
        <authorList>
            <person name="Seitz J.M."/>
            <person name="Voegele R.T."/>
            <person name="Link T.I."/>
        </authorList>
    </citation>
    <scope>NUCLEOTIDE SEQUENCE</scope>
    <source>
        <strain evidence="6">Ufvs_4</strain>
    </source>
</reference>
<evidence type="ECO:0000256" key="2">
    <source>
        <dbReference type="ARBA" id="ARBA00022695"/>
    </source>
</evidence>
<dbReference type="GO" id="GO:0000166">
    <property type="term" value="F:nucleotide binding"/>
    <property type="evidence" value="ECO:0007669"/>
    <property type="project" value="UniProtKB-KW"/>
</dbReference>
<dbReference type="InterPro" id="IPR043502">
    <property type="entry name" value="DNA/RNA_pol_sf"/>
</dbReference>
<organism evidence="6">
    <name type="scientific">Uromyces fabae virus</name>
    <dbReference type="NCBI Taxonomy" id="3069272"/>
    <lineage>
        <taxon>Viruses</taxon>
        <taxon>Riboviria</taxon>
    </lineage>
</organism>
<comment type="catalytic activity">
    <reaction evidence="4 5">
        <text>RNA(n) + a ribonucleoside 5'-triphosphate = RNA(n+1) + diphosphate</text>
        <dbReference type="Rhea" id="RHEA:21248"/>
        <dbReference type="Rhea" id="RHEA-COMP:14527"/>
        <dbReference type="Rhea" id="RHEA-COMP:17342"/>
        <dbReference type="ChEBI" id="CHEBI:33019"/>
        <dbReference type="ChEBI" id="CHEBI:61557"/>
        <dbReference type="ChEBI" id="CHEBI:140395"/>
        <dbReference type="EC" id="2.7.7.48"/>
    </reaction>
</comment>
<keyword evidence="5 6" id="KW-0696">RNA-directed RNA polymerase</keyword>
<keyword evidence="1 5" id="KW-0808">Transferase</keyword>
<dbReference type="Pfam" id="PF02123">
    <property type="entry name" value="RdRP_4"/>
    <property type="match status" value="1"/>
</dbReference>
<dbReference type="GO" id="GO:0006351">
    <property type="term" value="P:DNA-templated transcription"/>
    <property type="evidence" value="ECO:0007669"/>
    <property type="project" value="InterPro"/>
</dbReference>
<keyword evidence="5" id="KW-0693">Viral RNA replication</keyword>
<dbReference type="GO" id="GO:0003968">
    <property type="term" value="F:RNA-directed RNA polymerase activity"/>
    <property type="evidence" value="ECO:0007669"/>
    <property type="project" value="UniProtKB-KW"/>
</dbReference>
<dbReference type="InterPro" id="IPR001795">
    <property type="entry name" value="RNA-dir_pol_luteovirus"/>
</dbReference>
<proteinExistence type="predicted"/>
<sequence>MNNCSLLYIDNDLTIPSFNKSILLRFSRLQYGPDLFPYGLIDDVDVLRHAFYISRATIKRYNPSIDECPTLKSWLLGETEPPKLKVSALHLRHVTIKELRRMDWQGMCLRNRYMLKFLEGMAKVGMHESMFVGLLLWSDGLPDEGRMYSEVSGIWGWQYENVEDFARQIKTKFSLRLKALQNLVPLNLKPFFEMEVLVNRGIGEVDWRAEKEHRTKPNVASFTREQIYRASGEMFTRLKNLGSKPDNIKWKSYWNKRWQWAPTGAYHSQYPEDEEFRADDSLNRHKFYSLNAMPEYDLDHFLNRRAEIVAWPSTKYEWTKMRAIYGVDATNFILSGFVFGDCEKVLSNLFPIGPSATDKNVRSTVQEVLRNGVPYCFDFEDFNSQHSVSSMKAVLEAYFAVFGKRMSLEQQRVFPWLLYSLDNCYIKEEGGGKYKSEGTLLSGWRLTTFMNTVLNYVYTKIMTENANIVSTHNGDDVLAAIKNMSQVQKLVHGAEKYNVRFQMNKCYLASVSEFLRVDHHDTENGQYLSRAIATLVHGPTEMAVPNSLLALQTAIITRIAEARARGCKEELLQSIKEQQYDYLAKKWNTTIEELQTIEDTHISLGGLNINITDNSLAHRITQREYRSTELKPKQEKDMKRPLPGAWAYARQVCKVVIDKNYLHVIAKRAEEAVKSLSISRKFGVEITKVKPDNNIRIRASLYGLYRSLVPHTKLLLARAFGIPISAITENDLKVWDIVKHETDVLDALSILI</sequence>
<evidence type="ECO:0000256" key="3">
    <source>
        <dbReference type="ARBA" id="ARBA00022741"/>
    </source>
</evidence>